<evidence type="ECO:0000256" key="1">
    <source>
        <dbReference type="ARBA" id="ARBA00004173"/>
    </source>
</evidence>
<dbReference type="GO" id="GO:0005762">
    <property type="term" value="C:mitochondrial large ribosomal subunit"/>
    <property type="evidence" value="ECO:0007669"/>
    <property type="project" value="TreeGrafter"/>
</dbReference>
<evidence type="ECO:0000256" key="8">
    <source>
        <dbReference type="SAM" id="MobiDB-lite"/>
    </source>
</evidence>
<dbReference type="Gene3D" id="3.30.780.10">
    <property type="entry name" value="SUI1-like domain"/>
    <property type="match status" value="1"/>
</dbReference>
<evidence type="ECO:0000256" key="3">
    <source>
        <dbReference type="ARBA" id="ARBA00022980"/>
    </source>
</evidence>
<dbReference type="PANTHER" id="PTHR13477">
    <property type="entry name" value="MITOCHONDRIAL 39S RIBOSOMAL PROTEIN L49"/>
    <property type="match status" value="1"/>
</dbReference>
<protein>
    <recommendedName>
        <fullName evidence="6">Large ribosomal subunit protein mL49</fullName>
    </recommendedName>
    <alternativeName>
        <fullName evidence="7">39S ribosomal protein L49, mitochondrial</fullName>
    </alternativeName>
</protein>
<dbReference type="AlphaFoldDB" id="A0A8C2SQZ2"/>
<keyword evidence="3" id="KW-0689">Ribosomal protein</keyword>
<evidence type="ECO:0000256" key="2">
    <source>
        <dbReference type="ARBA" id="ARBA00005677"/>
    </source>
</evidence>
<feature type="compositionally biased region" description="Pro residues" evidence="8">
    <location>
        <begin position="10"/>
        <end position="26"/>
    </location>
</feature>
<accession>A0A8C2SQZ2</accession>
<dbReference type="Proteomes" id="UP000694412">
    <property type="component" value="Unassembled WGS sequence"/>
</dbReference>
<comment type="subcellular location">
    <subcellularLocation>
        <location evidence="1">Mitochondrion</location>
    </subcellularLocation>
</comment>
<proteinExistence type="inferred from homology"/>
<evidence type="ECO:0000256" key="4">
    <source>
        <dbReference type="ARBA" id="ARBA00023128"/>
    </source>
</evidence>
<dbReference type="Ensembl" id="ENSCJPT00005004483.1">
    <property type="protein sequence ID" value="ENSCJPP00005002435.1"/>
    <property type="gene ID" value="ENSCJPG00005002685.1"/>
</dbReference>
<organism evidence="9 10">
    <name type="scientific">Coturnix japonica</name>
    <name type="common">Japanese quail</name>
    <name type="synonym">Coturnix coturnix japonica</name>
    <dbReference type="NCBI Taxonomy" id="93934"/>
    <lineage>
        <taxon>Eukaryota</taxon>
        <taxon>Metazoa</taxon>
        <taxon>Chordata</taxon>
        <taxon>Craniata</taxon>
        <taxon>Vertebrata</taxon>
        <taxon>Euteleostomi</taxon>
        <taxon>Archelosauria</taxon>
        <taxon>Archosauria</taxon>
        <taxon>Dinosauria</taxon>
        <taxon>Saurischia</taxon>
        <taxon>Theropoda</taxon>
        <taxon>Coelurosauria</taxon>
        <taxon>Aves</taxon>
        <taxon>Neognathae</taxon>
        <taxon>Galloanserae</taxon>
        <taxon>Galliformes</taxon>
        <taxon>Phasianidae</taxon>
        <taxon>Perdicinae</taxon>
        <taxon>Coturnix</taxon>
    </lineage>
</organism>
<evidence type="ECO:0000313" key="10">
    <source>
        <dbReference type="Proteomes" id="UP000694412"/>
    </source>
</evidence>
<dbReference type="InterPro" id="IPR007740">
    <property type="entry name" value="Ribosomal_mL49"/>
</dbReference>
<keyword evidence="10" id="KW-1185">Reference proteome</keyword>
<dbReference type="GO" id="GO:0003735">
    <property type="term" value="F:structural constituent of ribosome"/>
    <property type="evidence" value="ECO:0007669"/>
    <property type="project" value="InterPro"/>
</dbReference>
<feature type="region of interest" description="Disordered" evidence="8">
    <location>
        <begin position="1"/>
        <end position="26"/>
    </location>
</feature>
<sequence>MGRIGGPNMRVPPPIYSQTPPGDPPPYPAVVECTEDFHYVERLLPPACIPAPPQHQSYPTPSGWTPPREPPPSLPYHMGYPPINAYYPPIMGLYIWIEGAMNIQRG</sequence>
<dbReference type="PANTHER" id="PTHR13477:SF0">
    <property type="entry name" value="LARGE RIBOSOMAL SUBUNIT PROTEIN ML49"/>
    <property type="match status" value="1"/>
</dbReference>
<keyword evidence="5" id="KW-0687">Ribonucleoprotein</keyword>
<reference evidence="9" key="2">
    <citation type="submission" date="2025-09" db="UniProtKB">
        <authorList>
            <consortium name="Ensembl"/>
        </authorList>
    </citation>
    <scope>IDENTIFICATION</scope>
</reference>
<evidence type="ECO:0000313" key="9">
    <source>
        <dbReference type="Ensembl" id="ENSCJPP00005002435.1"/>
    </source>
</evidence>
<evidence type="ECO:0000256" key="7">
    <source>
        <dbReference type="ARBA" id="ARBA00035545"/>
    </source>
</evidence>
<reference evidence="9" key="1">
    <citation type="submission" date="2025-08" db="UniProtKB">
        <authorList>
            <consortium name="Ensembl"/>
        </authorList>
    </citation>
    <scope>IDENTIFICATION</scope>
</reference>
<evidence type="ECO:0000256" key="6">
    <source>
        <dbReference type="ARBA" id="ARBA00035191"/>
    </source>
</evidence>
<comment type="similarity">
    <text evidence="2">Belongs to the mitochondrion-specific ribosomal protein mL49 family.</text>
</comment>
<evidence type="ECO:0000256" key="5">
    <source>
        <dbReference type="ARBA" id="ARBA00023274"/>
    </source>
</evidence>
<dbReference type="GO" id="GO:0006412">
    <property type="term" value="P:translation"/>
    <property type="evidence" value="ECO:0007669"/>
    <property type="project" value="InterPro"/>
</dbReference>
<keyword evidence="4" id="KW-0496">Mitochondrion</keyword>
<name>A0A8C2SQZ2_COTJA</name>